<dbReference type="EMBL" id="VCIW01000021">
    <property type="protein sequence ID" value="TLS49395.1"/>
    <property type="molecule type" value="Genomic_DNA"/>
</dbReference>
<evidence type="ECO:0000313" key="2">
    <source>
        <dbReference type="EMBL" id="TLS49395.1"/>
    </source>
</evidence>
<name>A0A5R9GDD5_9BACL</name>
<reference evidence="2 3" key="1">
    <citation type="submission" date="2019-05" db="EMBL/GenBank/DDBJ databases">
        <authorList>
            <person name="Narsing Rao M.P."/>
            <person name="Li W.J."/>
        </authorList>
    </citation>
    <scope>NUCLEOTIDE SEQUENCE [LARGE SCALE GENOMIC DNA]</scope>
    <source>
        <strain evidence="2 3">SYSU_K30003</strain>
    </source>
</reference>
<dbReference type="Proteomes" id="UP000309676">
    <property type="component" value="Unassembled WGS sequence"/>
</dbReference>
<organism evidence="2 3">
    <name type="scientific">Paenibacillus antri</name>
    <dbReference type="NCBI Taxonomy" id="2582848"/>
    <lineage>
        <taxon>Bacteria</taxon>
        <taxon>Bacillati</taxon>
        <taxon>Bacillota</taxon>
        <taxon>Bacilli</taxon>
        <taxon>Bacillales</taxon>
        <taxon>Paenibacillaceae</taxon>
        <taxon>Paenibacillus</taxon>
    </lineage>
</organism>
<proteinExistence type="predicted"/>
<accession>A0A5R9GDD5</accession>
<feature type="domain" description="Microcin J25-processing protein McjB C-terminal" evidence="1">
    <location>
        <begin position="34"/>
        <end position="142"/>
    </location>
</feature>
<dbReference type="AlphaFoldDB" id="A0A5R9GDD5"/>
<protein>
    <submittedName>
        <fullName evidence="2">Lasso peptide biosynthesis B2 protein</fullName>
    </submittedName>
</protein>
<keyword evidence="3" id="KW-1185">Reference proteome</keyword>
<dbReference type="InterPro" id="IPR032708">
    <property type="entry name" value="McjB_C"/>
</dbReference>
<dbReference type="InterPro" id="IPR053521">
    <property type="entry name" value="McjB-like"/>
</dbReference>
<dbReference type="OrthoDB" id="9812122at2"/>
<dbReference type="RefSeq" id="WP_138197112.1">
    <property type="nucleotide sequence ID" value="NZ_VCIW01000021.1"/>
</dbReference>
<dbReference type="Pfam" id="PF13471">
    <property type="entry name" value="Transglut_core3"/>
    <property type="match status" value="1"/>
</dbReference>
<gene>
    <name evidence="2" type="ORF">FE782_25080</name>
</gene>
<evidence type="ECO:0000313" key="3">
    <source>
        <dbReference type="Proteomes" id="UP000309676"/>
    </source>
</evidence>
<evidence type="ECO:0000259" key="1">
    <source>
        <dbReference type="Pfam" id="PF13471"/>
    </source>
</evidence>
<sequence length="149" mass="16965">MSLLRKWNRLWTLDGKTRLLFVEAYFSLGWARLLLLFPFSRIAFTLGTRMKETPTVATVEETRTARRISAAVQCVSRHTFWDSKCLVRAISCQKMLRRRGIASTLYLGTGRDESGGLAAHAWLRCGALYVSGREEMHRFTVVGTFADSK</sequence>
<comment type="caution">
    <text evidence="2">The sequence shown here is derived from an EMBL/GenBank/DDBJ whole genome shotgun (WGS) entry which is preliminary data.</text>
</comment>
<dbReference type="NCBIfam" id="NF033537">
    <property type="entry name" value="lasso_biosyn_B2"/>
    <property type="match status" value="1"/>
</dbReference>